<evidence type="ECO:0000256" key="2">
    <source>
        <dbReference type="SAM" id="SignalP"/>
    </source>
</evidence>
<sequence>MSLRRTRLAGIAASCLLASTTLYAQTTVSGSLSATDPVFDRTQTASPCTTPTGTYAYDTYPITHAGGTLDISMNPVLSPTGLLDPVVQLHREPFVPSSPCTSFIAEGSDVSGTDWSDVLSGTHAAGNYVIVATTVAPTDIDTQQFPLELALGDYTLTHNAAPRAAPPVAVPALGEWMLIAMGCVLAATAARRQRRERVTAKT</sequence>
<dbReference type="EMBL" id="JBHUEJ010000013">
    <property type="protein sequence ID" value="MFD1709992.1"/>
    <property type="molecule type" value="Genomic_DNA"/>
</dbReference>
<evidence type="ECO:0000313" key="4">
    <source>
        <dbReference type="EMBL" id="MFD1709992.1"/>
    </source>
</evidence>
<feature type="signal peptide" evidence="2">
    <location>
        <begin position="1"/>
        <end position="24"/>
    </location>
</feature>
<reference evidence="5" key="1">
    <citation type="journal article" date="2019" name="Int. J. Syst. Evol. Microbiol.">
        <title>The Global Catalogue of Microorganisms (GCM) 10K type strain sequencing project: providing services to taxonomists for standard genome sequencing and annotation.</title>
        <authorList>
            <consortium name="The Broad Institute Genomics Platform"/>
            <consortium name="The Broad Institute Genome Sequencing Center for Infectious Disease"/>
            <person name="Wu L."/>
            <person name="Ma J."/>
        </authorList>
    </citation>
    <scope>NUCLEOTIDE SEQUENCE [LARGE SCALE GENOMIC DNA]</scope>
    <source>
        <strain evidence="5">LMG 29247</strain>
    </source>
</reference>
<name>A0ABW4KSB6_9BURK</name>
<dbReference type="RefSeq" id="WP_147914966.1">
    <property type="nucleotide sequence ID" value="NZ_JBHUEJ010000013.1"/>
</dbReference>
<keyword evidence="5" id="KW-1185">Reference proteome</keyword>
<accession>A0ABW4KSB6</accession>
<proteinExistence type="predicted"/>
<feature type="domain" description="IPTL-CTERM protein sorting" evidence="3">
    <location>
        <begin position="169"/>
        <end position="195"/>
    </location>
</feature>
<evidence type="ECO:0000259" key="3">
    <source>
        <dbReference type="Pfam" id="PF18203"/>
    </source>
</evidence>
<comment type="caution">
    <text evidence="4">The sequence shown here is derived from an EMBL/GenBank/DDBJ whole genome shotgun (WGS) entry which is preliminary data.</text>
</comment>
<dbReference type="Proteomes" id="UP001597304">
    <property type="component" value="Unassembled WGS sequence"/>
</dbReference>
<dbReference type="Pfam" id="PF18203">
    <property type="entry name" value="IPTL-CTERM"/>
    <property type="match status" value="1"/>
</dbReference>
<keyword evidence="1" id="KW-1133">Transmembrane helix</keyword>
<keyword evidence="1" id="KW-0472">Membrane</keyword>
<dbReference type="InterPro" id="IPR026442">
    <property type="entry name" value="IPTL_CTERM"/>
</dbReference>
<keyword evidence="2" id="KW-0732">Signal</keyword>
<organism evidence="4 5">
    <name type="scientific">Ottowia flava</name>
    <dbReference type="NCBI Taxonomy" id="2675430"/>
    <lineage>
        <taxon>Bacteria</taxon>
        <taxon>Pseudomonadati</taxon>
        <taxon>Pseudomonadota</taxon>
        <taxon>Betaproteobacteria</taxon>
        <taxon>Burkholderiales</taxon>
        <taxon>Comamonadaceae</taxon>
        <taxon>Ottowia</taxon>
    </lineage>
</organism>
<evidence type="ECO:0000256" key="1">
    <source>
        <dbReference type="SAM" id="Phobius"/>
    </source>
</evidence>
<gene>
    <name evidence="4" type="ORF">ACFSF0_05210</name>
</gene>
<protein>
    <submittedName>
        <fullName evidence="4">IPTL-CTERM sorting domain-containing protein</fullName>
    </submittedName>
</protein>
<dbReference type="NCBIfam" id="TIGR04174">
    <property type="entry name" value="IPTL_CTERM"/>
    <property type="match status" value="1"/>
</dbReference>
<feature type="chain" id="PRO_5045339890" evidence="2">
    <location>
        <begin position="25"/>
        <end position="202"/>
    </location>
</feature>
<feature type="transmembrane region" description="Helical" evidence="1">
    <location>
        <begin position="168"/>
        <end position="187"/>
    </location>
</feature>
<evidence type="ECO:0000313" key="5">
    <source>
        <dbReference type="Proteomes" id="UP001597304"/>
    </source>
</evidence>
<keyword evidence="1" id="KW-0812">Transmembrane</keyword>